<evidence type="ECO:0000313" key="1">
    <source>
        <dbReference type="EMBL" id="JAH51449.1"/>
    </source>
</evidence>
<reference evidence="1" key="2">
    <citation type="journal article" date="2015" name="Fish Shellfish Immunol.">
        <title>Early steps in the European eel (Anguilla anguilla)-Vibrio vulnificus interaction in the gills: Role of the RtxA13 toxin.</title>
        <authorList>
            <person name="Callol A."/>
            <person name="Pajuelo D."/>
            <person name="Ebbesson L."/>
            <person name="Teles M."/>
            <person name="MacKenzie S."/>
            <person name="Amaro C."/>
        </authorList>
    </citation>
    <scope>NUCLEOTIDE SEQUENCE</scope>
</reference>
<accession>A0A0E9TCP1</accession>
<organism evidence="1">
    <name type="scientific">Anguilla anguilla</name>
    <name type="common">European freshwater eel</name>
    <name type="synonym">Muraena anguilla</name>
    <dbReference type="NCBI Taxonomy" id="7936"/>
    <lineage>
        <taxon>Eukaryota</taxon>
        <taxon>Metazoa</taxon>
        <taxon>Chordata</taxon>
        <taxon>Craniata</taxon>
        <taxon>Vertebrata</taxon>
        <taxon>Euteleostomi</taxon>
        <taxon>Actinopterygii</taxon>
        <taxon>Neopterygii</taxon>
        <taxon>Teleostei</taxon>
        <taxon>Anguilliformes</taxon>
        <taxon>Anguillidae</taxon>
        <taxon>Anguilla</taxon>
    </lineage>
</organism>
<name>A0A0E9TCP1_ANGAN</name>
<sequence length="21" mass="2312">MFILSWGPQMIDGNVLCSQAT</sequence>
<protein>
    <submittedName>
        <fullName evidence="1">Uncharacterized protein</fullName>
    </submittedName>
</protein>
<dbReference type="AlphaFoldDB" id="A0A0E9TCP1"/>
<reference evidence="1" key="1">
    <citation type="submission" date="2014-11" db="EMBL/GenBank/DDBJ databases">
        <authorList>
            <person name="Amaro Gonzalez C."/>
        </authorList>
    </citation>
    <scope>NUCLEOTIDE SEQUENCE</scope>
</reference>
<proteinExistence type="predicted"/>
<dbReference type="EMBL" id="GBXM01057128">
    <property type="protein sequence ID" value="JAH51449.1"/>
    <property type="molecule type" value="Transcribed_RNA"/>
</dbReference>